<feature type="chain" id="PRO_5008608523" evidence="1">
    <location>
        <begin position="21"/>
        <end position="199"/>
    </location>
</feature>
<keyword evidence="3" id="KW-1185">Reference proteome</keyword>
<evidence type="ECO:0000256" key="1">
    <source>
        <dbReference type="SAM" id="SignalP"/>
    </source>
</evidence>
<gene>
    <name evidence="2" type="ORF">VE01_07933</name>
</gene>
<dbReference type="GeneID" id="28841319"/>
<feature type="signal peptide" evidence="1">
    <location>
        <begin position="1"/>
        <end position="20"/>
    </location>
</feature>
<dbReference type="RefSeq" id="XP_018128319.1">
    <property type="nucleotide sequence ID" value="XM_018277363.1"/>
</dbReference>
<dbReference type="Proteomes" id="UP000091956">
    <property type="component" value="Unassembled WGS sequence"/>
</dbReference>
<protein>
    <submittedName>
        <fullName evidence="2">Uncharacterized protein</fullName>
    </submittedName>
</protein>
<accession>A0A1B8GFI0</accession>
<keyword evidence="1" id="KW-0732">Signal</keyword>
<evidence type="ECO:0000313" key="3">
    <source>
        <dbReference type="Proteomes" id="UP000091956"/>
    </source>
</evidence>
<dbReference type="AlphaFoldDB" id="A0A1B8GFI0"/>
<dbReference type="EMBL" id="KV460242">
    <property type="protein sequence ID" value="OBT94586.1"/>
    <property type="molecule type" value="Genomic_DNA"/>
</dbReference>
<organism evidence="2 3">
    <name type="scientific">Pseudogymnoascus verrucosus</name>
    <dbReference type="NCBI Taxonomy" id="342668"/>
    <lineage>
        <taxon>Eukaryota</taxon>
        <taxon>Fungi</taxon>
        <taxon>Dikarya</taxon>
        <taxon>Ascomycota</taxon>
        <taxon>Pezizomycotina</taxon>
        <taxon>Leotiomycetes</taxon>
        <taxon>Thelebolales</taxon>
        <taxon>Thelebolaceae</taxon>
        <taxon>Pseudogymnoascus</taxon>
    </lineage>
</organism>
<evidence type="ECO:0000313" key="2">
    <source>
        <dbReference type="EMBL" id="OBT94586.1"/>
    </source>
</evidence>
<reference evidence="2 3" key="1">
    <citation type="submission" date="2016-03" db="EMBL/GenBank/DDBJ databases">
        <title>Comparative genomics of Pseudogymnoascus destructans, the fungus causing white-nose syndrome of bats.</title>
        <authorList>
            <person name="Palmer J.M."/>
            <person name="Drees K.P."/>
            <person name="Foster J.T."/>
            <person name="Lindner D.L."/>
        </authorList>
    </citation>
    <scope>NUCLEOTIDE SEQUENCE [LARGE SCALE GENOMIC DNA]</scope>
    <source>
        <strain evidence="2 3">UAMH 10579</strain>
    </source>
</reference>
<reference evidence="3" key="2">
    <citation type="journal article" date="2018" name="Nat. Commun.">
        <title>Extreme sensitivity to ultraviolet light in the fungal pathogen causing white-nose syndrome of bats.</title>
        <authorList>
            <person name="Palmer J.M."/>
            <person name="Drees K.P."/>
            <person name="Foster J.T."/>
            <person name="Lindner D.L."/>
        </authorList>
    </citation>
    <scope>NUCLEOTIDE SEQUENCE [LARGE SCALE GENOMIC DNA]</scope>
    <source>
        <strain evidence="3">UAMH 10579</strain>
    </source>
</reference>
<proteinExistence type="predicted"/>
<sequence length="199" mass="22337">MRFTKLIAAALLSVTSLAYALQDSSNNTDIETDIVKHNSDTLAYPQDGKPIPSDYTRLNVAWFQRHLNDYYVAMDEADSIPAGRNAVNEGVNGCISIHFFTTTECIVAAHVSFNFWREVTLEGCAEAKRQEGLRGRRVTKVIIMAPDRSSAMTTFNYIKPNFRRAYVSPGMYEPSMQPGIHYNFVAYVGTTDVVQTQSY</sequence>
<name>A0A1B8GFI0_9PEZI</name>